<evidence type="ECO:0000256" key="1">
    <source>
        <dbReference type="SAM" id="SignalP"/>
    </source>
</evidence>
<dbReference type="InterPro" id="IPR007112">
    <property type="entry name" value="Expansin/allergen_DPBB_dom"/>
</dbReference>
<keyword evidence="4" id="KW-1185">Reference proteome</keyword>
<dbReference type="Pfam" id="PF22514">
    <property type="entry name" value="EXPB1_D1"/>
    <property type="match status" value="1"/>
</dbReference>
<dbReference type="SUPFAM" id="SSF50685">
    <property type="entry name" value="Barwin-like endoglucanases"/>
    <property type="match status" value="1"/>
</dbReference>
<dbReference type="OrthoDB" id="5823761at2759"/>
<dbReference type="Proteomes" id="UP000027222">
    <property type="component" value="Unassembled WGS sequence"/>
</dbReference>
<dbReference type="HOGENOM" id="CLU_083686_0_0_1"/>
<evidence type="ECO:0000313" key="3">
    <source>
        <dbReference type="EMBL" id="KDR75181.1"/>
    </source>
</evidence>
<dbReference type="AlphaFoldDB" id="A0A067SWA0"/>
<protein>
    <recommendedName>
        <fullName evidence="2">Expansin-like EG45 domain-containing protein</fullName>
    </recommendedName>
</protein>
<feature type="domain" description="Expansin-like EG45" evidence="2">
    <location>
        <begin position="39"/>
        <end position="167"/>
    </location>
</feature>
<feature type="chain" id="PRO_5001646297" description="Expansin-like EG45 domain-containing protein" evidence="1">
    <location>
        <begin position="17"/>
        <end position="247"/>
    </location>
</feature>
<dbReference type="Gene3D" id="2.40.40.10">
    <property type="entry name" value="RlpA-like domain"/>
    <property type="match status" value="1"/>
</dbReference>
<dbReference type="EMBL" id="KL142381">
    <property type="protein sequence ID" value="KDR75181.1"/>
    <property type="molecule type" value="Genomic_DNA"/>
</dbReference>
<reference evidence="4" key="1">
    <citation type="journal article" date="2014" name="Proc. Natl. Acad. Sci. U.S.A.">
        <title>Extensive sampling of basidiomycete genomes demonstrates inadequacy of the white-rot/brown-rot paradigm for wood decay fungi.</title>
        <authorList>
            <person name="Riley R."/>
            <person name="Salamov A.A."/>
            <person name="Brown D.W."/>
            <person name="Nagy L.G."/>
            <person name="Floudas D."/>
            <person name="Held B.W."/>
            <person name="Levasseur A."/>
            <person name="Lombard V."/>
            <person name="Morin E."/>
            <person name="Otillar R."/>
            <person name="Lindquist E.A."/>
            <person name="Sun H."/>
            <person name="LaButti K.M."/>
            <person name="Schmutz J."/>
            <person name="Jabbour D."/>
            <person name="Luo H."/>
            <person name="Baker S.E."/>
            <person name="Pisabarro A.G."/>
            <person name="Walton J.D."/>
            <person name="Blanchette R.A."/>
            <person name="Henrissat B."/>
            <person name="Martin F."/>
            <person name="Cullen D."/>
            <person name="Hibbett D.S."/>
            <person name="Grigoriev I.V."/>
        </authorList>
    </citation>
    <scope>NUCLEOTIDE SEQUENCE [LARGE SCALE GENOMIC DNA]</scope>
    <source>
        <strain evidence="4">CBS 339.88</strain>
    </source>
</reference>
<gene>
    <name evidence="3" type="ORF">GALMADRAFT_249136</name>
</gene>
<dbReference type="CDD" id="cd22278">
    <property type="entry name" value="DPBB_GH45_endoglucanase"/>
    <property type="match status" value="1"/>
</dbReference>
<name>A0A067SWA0_GALM3</name>
<dbReference type="PROSITE" id="PS50842">
    <property type="entry name" value="EXPANSIN_EG45"/>
    <property type="match status" value="1"/>
</dbReference>
<accession>A0A067SWA0</accession>
<proteinExistence type="predicted"/>
<organism evidence="3 4">
    <name type="scientific">Galerina marginata (strain CBS 339.88)</name>
    <dbReference type="NCBI Taxonomy" id="685588"/>
    <lineage>
        <taxon>Eukaryota</taxon>
        <taxon>Fungi</taxon>
        <taxon>Dikarya</taxon>
        <taxon>Basidiomycota</taxon>
        <taxon>Agaricomycotina</taxon>
        <taxon>Agaricomycetes</taxon>
        <taxon>Agaricomycetidae</taxon>
        <taxon>Agaricales</taxon>
        <taxon>Agaricineae</taxon>
        <taxon>Strophariaceae</taxon>
        <taxon>Galerina</taxon>
    </lineage>
</organism>
<dbReference type="InterPro" id="IPR036908">
    <property type="entry name" value="RlpA-like_sf"/>
</dbReference>
<evidence type="ECO:0000313" key="4">
    <source>
        <dbReference type="Proteomes" id="UP000027222"/>
    </source>
</evidence>
<sequence length="247" mass="26093">MYLLLHLFCLLTLAPAQWIDYPDNGLATMTHYDLPSGYIASCGCTSSSTDYPTAALSQMAYGSSTSYGPGCGRCFNLTLLNPVIATPPFFPSVVKYIVVKITDLCPLSQTGWCSGTTSKPNSAGAYLNFDLAYPSKAVPDDFFPSNAAVYGYKDFGVWNITYQSVPCLDGWAGSNNLAALGSVKTLGSGACCPADPTPGNASNICPSFSEQNGIPPDTTTNSALAILEIPRRSFGWVLVVGLSSILT</sequence>
<evidence type="ECO:0000259" key="2">
    <source>
        <dbReference type="PROSITE" id="PS50842"/>
    </source>
</evidence>
<feature type="signal peptide" evidence="1">
    <location>
        <begin position="1"/>
        <end position="16"/>
    </location>
</feature>
<keyword evidence="1" id="KW-0732">Signal</keyword>